<reference evidence="1 2" key="1">
    <citation type="submission" date="2015-12" db="EMBL/GenBank/DDBJ databases">
        <title>Draft Genome Sequence of Desulfitobacterium hafniense Strain DH, a Sulfate-reducing Bacterium Isolated from Paddy Soils.</title>
        <authorList>
            <person name="Bao P."/>
            <person name="Zhang X."/>
            <person name="Li G."/>
        </authorList>
    </citation>
    <scope>NUCLEOTIDE SEQUENCE [LARGE SCALE GENOMIC DNA]</scope>
    <source>
        <strain evidence="1 2">DH</strain>
    </source>
</reference>
<comment type="caution">
    <text evidence="1">The sequence shown here is derived from an EMBL/GenBank/DDBJ whole genome shotgun (WGS) entry which is preliminary data.</text>
</comment>
<dbReference type="OrthoDB" id="1858648at2"/>
<evidence type="ECO:0000313" key="2">
    <source>
        <dbReference type="Proteomes" id="UP000054623"/>
    </source>
</evidence>
<dbReference type="AlphaFoldDB" id="A0A0W1JFS7"/>
<accession>A0A0W1JFS7</accession>
<gene>
    <name evidence="1" type="ORF">AT727_24090</name>
</gene>
<name>A0A0W1JFS7_DESHA</name>
<evidence type="ECO:0008006" key="3">
    <source>
        <dbReference type="Google" id="ProtNLM"/>
    </source>
</evidence>
<evidence type="ECO:0000313" key="1">
    <source>
        <dbReference type="EMBL" id="KTE90695.1"/>
    </source>
</evidence>
<sequence>MKSLHPSAGCSKGGANQVTEQEMMTLLRKKLDSGMALYQKEWQKRSASELVDMASEIAAAKFVYGELSGGSYSSEYMEYLLRFENPLEVVKDQWISEQTVDFSEELTHALWTLWDKGESESEYTLDPEYAPVSAEEARITLWEFIEAHPNAAFDMMTPGGYVYLTPETAQLLLSGHSVKGNPDSAEFARDIPAEELLEQEICTADFSKGAWRILSDRNPEPRQAQEPFEQGVTMC</sequence>
<proteinExistence type="predicted"/>
<protein>
    <recommendedName>
        <fullName evidence="3">DUF3848 domain-containing protein</fullName>
    </recommendedName>
</protein>
<organism evidence="1 2">
    <name type="scientific">Desulfitobacterium hafniense</name>
    <name type="common">Desulfitobacterium frappieri</name>
    <dbReference type="NCBI Taxonomy" id="49338"/>
    <lineage>
        <taxon>Bacteria</taxon>
        <taxon>Bacillati</taxon>
        <taxon>Bacillota</taxon>
        <taxon>Clostridia</taxon>
        <taxon>Eubacteriales</taxon>
        <taxon>Desulfitobacteriaceae</taxon>
        <taxon>Desulfitobacterium</taxon>
    </lineage>
</organism>
<dbReference type="Proteomes" id="UP000054623">
    <property type="component" value="Unassembled WGS sequence"/>
</dbReference>
<dbReference type="EMBL" id="LOCK01000036">
    <property type="protein sequence ID" value="KTE90695.1"/>
    <property type="molecule type" value="Genomic_DNA"/>
</dbReference>